<organism evidence="3 4">
    <name type="scientific">Acetohalobium arabaticum (strain ATCC 49924 / DSM 5501 / Z-7288)</name>
    <dbReference type="NCBI Taxonomy" id="574087"/>
    <lineage>
        <taxon>Bacteria</taxon>
        <taxon>Bacillati</taxon>
        <taxon>Bacillota</taxon>
        <taxon>Clostridia</taxon>
        <taxon>Halanaerobiales</taxon>
        <taxon>Halobacteroidaceae</taxon>
        <taxon>Acetohalobium</taxon>
    </lineage>
</organism>
<feature type="domain" description="Peptidoglycan binding" evidence="2">
    <location>
        <begin position="107"/>
        <end position="166"/>
    </location>
</feature>
<dbReference type="InterPro" id="IPR008565">
    <property type="entry name" value="TtsA-like_GH18_dom"/>
</dbReference>
<dbReference type="Pfam" id="PF09374">
    <property type="entry name" value="PG_binding_3"/>
    <property type="match status" value="1"/>
</dbReference>
<name>D9QQE4_ACEAZ</name>
<dbReference type="Proteomes" id="UP000001661">
    <property type="component" value="Chromosome"/>
</dbReference>
<dbReference type="Gene3D" id="1.20.141.10">
    <property type="entry name" value="Chitosanase, subunit A, domain 1"/>
    <property type="match status" value="1"/>
</dbReference>
<sequence>MDDEFERAFKKILDYEGGYSDEQKDHGGKTKYGITEKLARDYGHEGEMKDLELEKAKEIYYREFWANHLYSWIEDERIATEVFEQAVNMGAKTANKHLQKAYNLLADKEIAVDGIIGQRTLEAVNNFEHNSDLFKLLNILQAKKYINIVKNDASQQKFIRGWLRRVELDIDSRKS</sequence>
<protein>
    <submittedName>
        <fullName evidence="3">Uncharacterized protein</fullName>
    </submittedName>
</protein>
<dbReference type="InterPro" id="IPR018537">
    <property type="entry name" value="Peptidoglycan-bd_3"/>
</dbReference>
<dbReference type="OrthoDB" id="672438at2"/>
<dbReference type="EMBL" id="CP002105">
    <property type="protein sequence ID" value="ADL12735.1"/>
    <property type="molecule type" value="Genomic_DNA"/>
</dbReference>
<evidence type="ECO:0000313" key="3">
    <source>
        <dbReference type="EMBL" id="ADL12735.1"/>
    </source>
</evidence>
<dbReference type="STRING" id="574087.Acear_1216"/>
<proteinExistence type="predicted"/>
<feature type="domain" description="TtsA-like Glycoside hydrolase family 108" evidence="1">
    <location>
        <begin position="9"/>
        <end position="90"/>
    </location>
</feature>
<dbReference type="RefSeq" id="WP_013278181.1">
    <property type="nucleotide sequence ID" value="NC_014378.1"/>
</dbReference>
<dbReference type="KEGG" id="aar:Acear_1216"/>
<dbReference type="HOGENOM" id="CLU_082693_1_2_9"/>
<dbReference type="eggNOG" id="COG3926">
    <property type="taxonomic scope" value="Bacteria"/>
</dbReference>
<dbReference type="AlphaFoldDB" id="D9QQE4"/>
<evidence type="ECO:0000313" key="4">
    <source>
        <dbReference type="Proteomes" id="UP000001661"/>
    </source>
</evidence>
<dbReference type="Pfam" id="PF05838">
    <property type="entry name" value="Glyco_hydro_108"/>
    <property type="match status" value="1"/>
</dbReference>
<dbReference type="SUPFAM" id="SSF53955">
    <property type="entry name" value="Lysozyme-like"/>
    <property type="match status" value="1"/>
</dbReference>
<evidence type="ECO:0000259" key="1">
    <source>
        <dbReference type="Pfam" id="PF05838"/>
    </source>
</evidence>
<keyword evidence="4" id="KW-1185">Reference proteome</keyword>
<gene>
    <name evidence="3" type="ordered locus">Acear_1216</name>
</gene>
<dbReference type="CDD" id="cd13926">
    <property type="entry name" value="N-acetylmuramidase_GH108"/>
    <property type="match status" value="1"/>
</dbReference>
<accession>D9QQE4</accession>
<dbReference type="CAZy" id="GH108">
    <property type="family name" value="Glycoside Hydrolase Family 108"/>
</dbReference>
<reference evidence="3 4" key="1">
    <citation type="journal article" date="2010" name="Stand. Genomic Sci.">
        <title>Complete genome sequence of Acetohalobium arabaticum type strain (Z-7288).</title>
        <authorList>
            <person name="Sikorski J."/>
            <person name="Lapidus A."/>
            <person name="Chertkov O."/>
            <person name="Lucas S."/>
            <person name="Copeland A."/>
            <person name="Glavina Del Rio T."/>
            <person name="Nolan M."/>
            <person name="Tice H."/>
            <person name="Cheng J.F."/>
            <person name="Han C."/>
            <person name="Brambilla E."/>
            <person name="Pitluck S."/>
            <person name="Liolios K."/>
            <person name="Ivanova N."/>
            <person name="Mavromatis K."/>
            <person name="Mikhailova N."/>
            <person name="Pati A."/>
            <person name="Bruce D."/>
            <person name="Detter C."/>
            <person name="Tapia R."/>
            <person name="Goodwin L."/>
            <person name="Chen A."/>
            <person name="Palaniappan K."/>
            <person name="Land M."/>
            <person name="Hauser L."/>
            <person name="Chang Y.J."/>
            <person name="Jeffries C.D."/>
            <person name="Rohde M."/>
            <person name="Goker M."/>
            <person name="Spring S."/>
            <person name="Woyke T."/>
            <person name="Bristow J."/>
            <person name="Eisen J.A."/>
            <person name="Markowitz V."/>
            <person name="Hugenholtz P."/>
            <person name="Kyrpides N.C."/>
            <person name="Klenk H.P."/>
        </authorList>
    </citation>
    <scope>NUCLEOTIDE SEQUENCE [LARGE SCALE GENOMIC DNA]</scope>
    <source>
        <strain evidence="4">ATCC 49924 / DSM 5501 / Z-7288</strain>
    </source>
</reference>
<dbReference type="InterPro" id="IPR023346">
    <property type="entry name" value="Lysozyme-like_dom_sf"/>
</dbReference>
<evidence type="ECO:0000259" key="2">
    <source>
        <dbReference type="Pfam" id="PF09374"/>
    </source>
</evidence>